<dbReference type="AlphaFoldDB" id="A0A0L7M9J6"/>
<evidence type="ECO:0000313" key="2">
    <source>
        <dbReference type="Proteomes" id="UP000054282"/>
    </source>
</evidence>
<proteinExistence type="predicted"/>
<reference evidence="2" key="1">
    <citation type="submission" date="2006-09" db="EMBL/GenBank/DDBJ databases">
        <title>Annotation of Plasmodium falciparum Dd2.</title>
        <authorList>
            <consortium name="The Broad Institute Genome Sequencing Platform"/>
            <person name="Volkman S.K."/>
            <person name="Neafsey D.E."/>
            <person name="Dash A.P."/>
            <person name="Chitnis C.E."/>
            <person name="Hartl D.L."/>
            <person name="Young S.K."/>
            <person name="Zeng Q."/>
            <person name="Koehrsen M."/>
            <person name="Alvarado L."/>
            <person name="Berlin A."/>
            <person name="Borenstein D."/>
            <person name="Chapman S.B."/>
            <person name="Chen Z."/>
            <person name="Engels R."/>
            <person name="Freedman E."/>
            <person name="Gellesch M."/>
            <person name="Goldberg J."/>
            <person name="Griggs A."/>
            <person name="Gujja S."/>
            <person name="Heilman E.R."/>
            <person name="Heiman D.I."/>
            <person name="Howarth C."/>
            <person name="Jen D."/>
            <person name="Larson L."/>
            <person name="Mehta T."/>
            <person name="Neiman D."/>
            <person name="Park D."/>
            <person name="Pearson M."/>
            <person name="Roberts A."/>
            <person name="Saif S."/>
            <person name="Shea T."/>
            <person name="Shenoy N."/>
            <person name="Sisk P."/>
            <person name="Stolte C."/>
            <person name="Sykes S."/>
            <person name="Walk T."/>
            <person name="White J."/>
            <person name="Yandava C."/>
            <person name="Haas B."/>
            <person name="Henn M.R."/>
            <person name="Nusbaum C."/>
            <person name="Birren B."/>
        </authorList>
    </citation>
    <scope>NUCLEOTIDE SEQUENCE [LARGE SCALE GENOMIC DNA]</scope>
</reference>
<protein>
    <submittedName>
        <fullName evidence="1">Uncharacterized protein</fullName>
    </submittedName>
</protein>
<feature type="non-terminal residue" evidence="1">
    <location>
        <position position="76"/>
    </location>
</feature>
<evidence type="ECO:0000313" key="1">
    <source>
        <dbReference type="EMBL" id="KOB89473.1"/>
    </source>
</evidence>
<dbReference type="Pfam" id="PF17410">
    <property type="entry name" value="Stevor"/>
    <property type="match status" value="1"/>
</dbReference>
<name>A0A0L7M9J6_PLAF4</name>
<accession>A0A0L7M9J6</accession>
<sequence>MFGDASHIMLKSGMYTNEGNKSCACSYKEKSSSSNKGHENYLNTLKDACFAGVGTVCLFFCPFRDNSGMAAGATAA</sequence>
<dbReference type="EMBL" id="GG702502">
    <property type="protein sequence ID" value="KOB89473.1"/>
    <property type="molecule type" value="Genomic_DNA"/>
</dbReference>
<dbReference type="KEGG" id="pfd:PFDG_05022"/>
<dbReference type="Proteomes" id="UP000054282">
    <property type="component" value="Unassembled WGS sequence"/>
</dbReference>
<organism evidence="1 2">
    <name type="scientific">Plasmodium falciparum (isolate Dd2)</name>
    <dbReference type="NCBI Taxonomy" id="57267"/>
    <lineage>
        <taxon>Eukaryota</taxon>
        <taxon>Sar</taxon>
        <taxon>Alveolata</taxon>
        <taxon>Apicomplexa</taxon>
        <taxon>Aconoidasida</taxon>
        <taxon>Haemosporida</taxon>
        <taxon>Plasmodiidae</taxon>
        <taxon>Plasmodium</taxon>
        <taxon>Plasmodium (Laverania)</taxon>
    </lineage>
</organism>
<dbReference type="InterPro" id="IPR006374">
    <property type="entry name" value="VSA_Stevor"/>
</dbReference>
<gene>
    <name evidence="1" type="ORF">PFDG_05022</name>
</gene>
<reference evidence="2" key="2">
    <citation type="submission" date="2006-09" db="EMBL/GenBank/DDBJ databases">
        <title>The genome sequence of Plasmodium falciparum Dd2.</title>
        <authorList>
            <consortium name="The Broad Institute Genome Sequencing Platform"/>
            <person name="Birren B."/>
            <person name="Lander E."/>
            <person name="Galagan J."/>
            <person name="Nusbaum C."/>
            <person name="Devon K."/>
            <person name="Henn M."/>
            <person name="Jaffe D."/>
            <person name="Butler J."/>
            <person name="Alvarez P."/>
            <person name="Gnerre S."/>
            <person name="Grabherr M."/>
            <person name="Kleber M."/>
            <person name="Mauceli E."/>
            <person name="Brockman W."/>
            <person name="MacCallum I.A."/>
            <person name="Rounsley S."/>
            <person name="Young S."/>
            <person name="LaButti K."/>
            <person name="Pushparaj V."/>
            <person name="DeCaprio D."/>
            <person name="Crawford M."/>
            <person name="Koehrsen M."/>
            <person name="Engels R."/>
            <person name="Montgomery P."/>
            <person name="Pearson M."/>
            <person name="Howarth C."/>
            <person name="Larson L."/>
            <person name="Luoma S."/>
            <person name="White J."/>
            <person name="Kodira C."/>
            <person name="Zeng Q."/>
            <person name="O'Leary S."/>
            <person name="Yandava C."/>
            <person name="Alvarado L."/>
            <person name="Wirth D."/>
            <person name="Volkman S."/>
            <person name="Hartl D."/>
        </authorList>
    </citation>
    <scope>NUCLEOTIDE SEQUENCE [LARGE SCALE GENOMIC DNA]</scope>
</reference>